<organism evidence="3 4">
    <name type="scientific">Embleya scabrispora</name>
    <dbReference type="NCBI Taxonomy" id="159449"/>
    <lineage>
        <taxon>Bacteria</taxon>
        <taxon>Bacillati</taxon>
        <taxon>Actinomycetota</taxon>
        <taxon>Actinomycetes</taxon>
        <taxon>Kitasatosporales</taxon>
        <taxon>Streptomycetaceae</taxon>
        <taxon>Embleya</taxon>
    </lineage>
</organism>
<name>A0A1T3P1S2_9ACTN</name>
<evidence type="ECO:0000313" key="3">
    <source>
        <dbReference type="EMBL" id="OPC82905.1"/>
    </source>
</evidence>
<dbReference type="AlphaFoldDB" id="A0A1T3P1S2"/>
<dbReference type="Pfam" id="PF26035">
    <property type="entry name" value="DUF8010"/>
    <property type="match status" value="1"/>
</dbReference>
<dbReference type="OrthoDB" id="4801220at2"/>
<dbReference type="STRING" id="159449.B4N89_19930"/>
<feature type="domain" description="DUF8010" evidence="1">
    <location>
        <begin position="2"/>
        <end position="101"/>
    </location>
</feature>
<protein>
    <submittedName>
        <fullName evidence="3">Uncharacterized protein</fullName>
    </submittedName>
</protein>
<dbReference type="InterPro" id="IPR058323">
    <property type="entry name" value="DUF8010"/>
</dbReference>
<proteinExistence type="predicted"/>
<dbReference type="EMBL" id="MWQN01000001">
    <property type="protein sequence ID" value="OPC82905.1"/>
    <property type="molecule type" value="Genomic_DNA"/>
</dbReference>
<dbReference type="InterPro" id="IPR058498">
    <property type="entry name" value="DUF8185"/>
</dbReference>
<dbReference type="Proteomes" id="UP000190037">
    <property type="component" value="Unassembled WGS sequence"/>
</dbReference>
<reference evidence="3 4" key="1">
    <citation type="submission" date="2017-03" db="EMBL/GenBank/DDBJ databases">
        <title>Draft genome sequence of Streptomyces scabrisporus NF3, endophyte isolated from Amphipterygium adstringens.</title>
        <authorList>
            <person name="Vazquez M."/>
            <person name="Ceapa C.D."/>
            <person name="Rodriguez Luna D."/>
            <person name="Sanchez Esquivel S."/>
        </authorList>
    </citation>
    <scope>NUCLEOTIDE SEQUENCE [LARGE SCALE GENOMIC DNA]</scope>
    <source>
        <strain evidence="3 4">NF3</strain>
    </source>
</reference>
<keyword evidence="4" id="KW-1185">Reference proteome</keyword>
<comment type="caution">
    <text evidence="3">The sequence shown here is derived from an EMBL/GenBank/DDBJ whole genome shotgun (WGS) entry which is preliminary data.</text>
</comment>
<dbReference type="RefSeq" id="WP_078977206.1">
    <property type="nucleotide sequence ID" value="NZ_MWQN01000001.1"/>
</dbReference>
<dbReference type="Pfam" id="PF26572">
    <property type="entry name" value="DUF8185"/>
    <property type="match status" value="1"/>
</dbReference>
<accession>A0A1T3P1S2</accession>
<gene>
    <name evidence="3" type="ORF">B4N89_19930</name>
</gene>
<evidence type="ECO:0000259" key="1">
    <source>
        <dbReference type="Pfam" id="PF26035"/>
    </source>
</evidence>
<sequence>MTVLRLADPAAAADLGGYLSRLLRYDRGAVVRIRAEGMVLGTFGHPPFGAAASGVITLRASELAEPATVDATVSAGQLLDAIADDARVPLPTSVTGPGWAGLLPPRTGWEHVADLGVPDLAREVAAGVAEFRARTEPGMPRAEFERVAAGIWTRPMAGRLPLRAAHAAQSFGFLGPPDADARAEVLRTGAWLRLEARYGSVSVRREGAPGLLFTR</sequence>
<evidence type="ECO:0000313" key="4">
    <source>
        <dbReference type="Proteomes" id="UP000190037"/>
    </source>
</evidence>
<feature type="domain" description="DUF8185" evidence="2">
    <location>
        <begin position="104"/>
        <end position="207"/>
    </location>
</feature>
<evidence type="ECO:0000259" key="2">
    <source>
        <dbReference type="Pfam" id="PF26572"/>
    </source>
</evidence>